<feature type="compositionally biased region" description="Basic and acidic residues" evidence="1">
    <location>
        <begin position="54"/>
        <end position="71"/>
    </location>
</feature>
<evidence type="ECO:0000313" key="2">
    <source>
        <dbReference type="EMBL" id="MPC09051.1"/>
    </source>
</evidence>
<evidence type="ECO:0000256" key="1">
    <source>
        <dbReference type="SAM" id="MobiDB-lite"/>
    </source>
</evidence>
<keyword evidence="3" id="KW-1185">Reference proteome</keyword>
<feature type="region of interest" description="Disordered" evidence="1">
    <location>
        <begin position="1"/>
        <end position="80"/>
    </location>
</feature>
<accession>A0A5B7CJT7</accession>
<organism evidence="2 3">
    <name type="scientific">Portunus trituberculatus</name>
    <name type="common">Swimming crab</name>
    <name type="synonym">Neptunus trituberculatus</name>
    <dbReference type="NCBI Taxonomy" id="210409"/>
    <lineage>
        <taxon>Eukaryota</taxon>
        <taxon>Metazoa</taxon>
        <taxon>Ecdysozoa</taxon>
        <taxon>Arthropoda</taxon>
        <taxon>Crustacea</taxon>
        <taxon>Multicrustacea</taxon>
        <taxon>Malacostraca</taxon>
        <taxon>Eumalacostraca</taxon>
        <taxon>Eucarida</taxon>
        <taxon>Decapoda</taxon>
        <taxon>Pleocyemata</taxon>
        <taxon>Brachyura</taxon>
        <taxon>Eubrachyura</taxon>
        <taxon>Portunoidea</taxon>
        <taxon>Portunidae</taxon>
        <taxon>Portuninae</taxon>
        <taxon>Portunus</taxon>
    </lineage>
</organism>
<sequence length="80" mass="9165">MNNSGVRRGAAAKTRIPSAEEDGGLSEGDKEEKEDHDEDDKKEEEEEEEEEEERRDTVGTQHGERQQREIVPRTNIELSL</sequence>
<dbReference type="AlphaFoldDB" id="A0A5B7CJT7"/>
<feature type="compositionally biased region" description="Acidic residues" evidence="1">
    <location>
        <begin position="34"/>
        <end position="53"/>
    </location>
</feature>
<evidence type="ECO:0000313" key="3">
    <source>
        <dbReference type="Proteomes" id="UP000324222"/>
    </source>
</evidence>
<reference evidence="2 3" key="1">
    <citation type="submission" date="2019-05" db="EMBL/GenBank/DDBJ databases">
        <title>Another draft genome of Portunus trituberculatus and its Hox gene families provides insights of decapod evolution.</title>
        <authorList>
            <person name="Jeong J.-H."/>
            <person name="Song I."/>
            <person name="Kim S."/>
            <person name="Choi T."/>
            <person name="Kim D."/>
            <person name="Ryu S."/>
            <person name="Kim W."/>
        </authorList>
    </citation>
    <scope>NUCLEOTIDE SEQUENCE [LARGE SCALE GENOMIC DNA]</scope>
    <source>
        <tissue evidence="2">Muscle</tissue>
    </source>
</reference>
<comment type="caution">
    <text evidence="2">The sequence shown here is derived from an EMBL/GenBank/DDBJ whole genome shotgun (WGS) entry which is preliminary data.</text>
</comment>
<name>A0A5B7CJT7_PORTR</name>
<dbReference type="EMBL" id="VSRR010000053">
    <property type="protein sequence ID" value="MPC09051.1"/>
    <property type="molecule type" value="Genomic_DNA"/>
</dbReference>
<gene>
    <name evidence="2" type="ORF">E2C01_001653</name>
</gene>
<proteinExistence type="predicted"/>
<protein>
    <submittedName>
        <fullName evidence="2">Uncharacterized protein</fullName>
    </submittedName>
</protein>
<dbReference type="Proteomes" id="UP000324222">
    <property type="component" value="Unassembled WGS sequence"/>
</dbReference>